<evidence type="ECO:0000313" key="1">
    <source>
        <dbReference type="EMBL" id="ORX42702.1"/>
    </source>
</evidence>
<name>A0A1Y1UX46_9FUNG</name>
<sequence length="213" mass="25608">MNSSKERNTELFYKELEKEDCDPDYLLELSQKGIFLIKPLFEYESIKYHENVVEINIKIPLSIRNGTQRYKLYPSILFVLFEDYFYLNGKHNIKNVTKYISEEKLINNIFVVFGRDTNVLDYLIQNFNCINDINCDSIENYINDLYSDNKLHYIGSSGMLFFAYCQTDYTNKFIFEFYINNPKTNRFWKHSSLFQKLIYVLMEMIMTFIQVTK</sequence>
<dbReference type="AlphaFoldDB" id="A0A1Y1UX46"/>
<dbReference type="Proteomes" id="UP000193719">
    <property type="component" value="Unassembled WGS sequence"/>
</dbReference>
<comment type="caution">
    <text evidence="1">The sequence shown here is derived from an EMBL/GenBank/DDBJ whole genome shotgun (WGS) entry which is preliminary data.</text>
</comment>
<accession>A0A1Y1UX46</accession>
<keyword evidence="2" id="KW-1185">Reference proteome</keyword>
<protein>
    <submittedName>
        <fullName evidence="1">Uncharacterized protein</fullName>
    </submittedName>
</protein>
<evidence type="ECO:0000313" key="2">
    <source>
        <dbReference type="Proteomes" id="UP000193719"/>
    </source>
</evidence>
<organism evidence="1 2">
    <name type="scientific">Piromyces finnis</name>
    <dbReference type="NCBI Taxonomy" id="1754191"/>
    <lineage>
        <taxon>Eukaryota</taxon>
        <taxon>Fungi</taxon>
        <taxon>Fungi incertae sedis</taxon>
        <taxon>Chytridiomycota</taxon>
        <taxon>Chytridiomycota incertae sedis</taxon>
        <taxon>Neocallimastigomycetes</taxon>
        <taxon>Neocallimastigales</taxon>
        <taxon>Neocallimastigaceae</taxon>
        <taxon>Piromyces</taxon>
    </lineage>
</organism>
<proteinExistence type="predicted"/>
<reference evidence="1 2" key="1">
    <citation type="submission" date="2016-08" db="EMBL/GenBank/DDBJ databases">
        <title>Genomes of anaerobic fungi encode conserved fungal cellulosomes for biomass hydrolysis.</title>
        <authorList>
            <consortium name="DOE Joint Genome Institute"/>
            <person name="Haitjema C.H."/>
            <person name="Gilmore S.P."/>
            <person name="Henske J.K."/>
            <person name="Solomon K.V."/>
            <person name="De Groot R."/>
            <person name="Kuo A."/>
            <person name="Mondo S.J."/>
            <person name="Salamov A.A."/>
            <person name="Labutti K."/>
            <person name="Zhao Z."/>
            <person name="Chiniquy J."/>
            <person name="Barry K."/>
            <person name="Brewer H.M."/>
            <person name="Purvine S.O."/>
            <person name="Wright A.T."/>
            <person name="Boxma B."/>
            <person name="Van Alen T."/>
            <person name="Hackstein J.H."/>
            <person name="Baker S.E."/>
            <person name="Grigoriev I.V."/>
            <person name="O'Malley M.A."/>
        </authorList>
    </citation>
    <scope>NUCLEOTIDE SEQUENCE [LARGE SCALE GENOMIC DNA]</scope>
    <source>
        <strain evidence="2">finn</strain>
    </source>
</reference>
<dbReference type="EMBL" id="MCFH01000061">
    <property type="protein sequence ID" value="ORX42702.1"/>
    <property type="molecule type" value="Genomic_DNA"/>
</dbReference>
<reference evidence="1 2" key="2">
    <citation type="submission" date="2016-08" db="EMBL/GenBank/DDBJ databases">
        <title>Pervasive Adenine N6-methylation of Active Genes in Fungi.</title>
        <authorList>
            <consortium name="DOE Joint Genome Institute"/>
            <person name="Mondo S.J."/>
            <person name="Dannebaum R.O."/>
            <person name="Kuo R.C."/>
            <person name="Labutti K."/>
            <person name="Haridas S."/>
            <person name="Kuo A."/>
            <person name="Salamov A."/>
            <person name="Ahrendt S.R."/>
            <person name="Lipzen A."/>
            <person name="Sullivan W."/>
            <person name="Andreopoulos W.B."/>
            <person name="Clum A."/>
            <person name="Lindquist E."/>
            <person name="Daum C."/>
            <person name="Ramamoorthy G.K."/>
            <person name="Gryganskyi A."/>
            <person name="Culley D."/>
            <person name="Magnuson J.K."/>
            <person name="James T.Y."/>
            <person name="O'Malley M.A."/>
            <person name="Stajich J.E."/>
            <person name="Spatafora J.W."/>
            <person name="Visel A."/>
            <person name="Grigoriev I.V."/>
        </authorList>
    </citation>
    <scope>NUCLEOTIDE SEQUENCE [LARGE SCALE GENOMIC DNA]</scope>
    <source>
        <strain evidence="2">finn</strain>
    </source>
</reference>
<gene>
    <name evidence="1" type="ORF">BCR36DRAFT_415960</name>
</gene>